<accession>A0ABQ6IL53</accession>
<keyword evidence="1" id="KW-1133">Transmembrane helix</keyword>
<keyword evidence="1" id="KW-0472">Membrane</keyword>
<feature type="transmembrane region" description="Helical" evidence="1">
    <location>
        <begin position="107"/>
        <end position="124"/>
    </location>
</feature>
<gene>
    <name evidence="2" type="ORF">GCM10025876_36130</name>
</gene>
<keyword evidence="3" id="KW-1185">Reference proteome</keyword>
<feature type="transmembrane region" description="Helical" evidence="1">
    <location>
        <begin position="47"/>
        <end position="69"/>
    </location>
</feature>
<evidence type="ECO:0000313" key="2">
    <source>
        <dbReference type="EMBL" id="GMA37409.1"/>
    </source>
</evidence>
<evidence type="ECO:0000313" key="3">
    <source>
        <dbReference type="Proteomes" id="UP001157125"/>
    </source>
</evidence>
<feature type="transmembrane region" description="Helical" evidence="1">
    <location>
        <begin position="76"/>
        <end position="101"/>
    </location>
</feature>
<keyword evidence="1" id="KW-0812">Transmembrane</keyword>
<name>A0ABQ6IL53_9MICO</name>
<protein>
    <submittedName>
        <fullName evidence="2">Uncharacterized protein</fullName>
    </submittedName>
</protein>
<sequence length="132" mass="13680">MRVTAVVVLVVLGIGGLVGGVSFLADPSGAGLGLDGTPLPGWLAGDYLLPGVALVSVFGVAPLVTAVAVRRRWRHAWTWTAALGLALLAWMAVQVAIIGWAAPPMQGAFTLIGAWLAWVGVSRARRQSASER</sequence>
<dbReference type="EMBL" id="BSUN01000001">
    <property type="protein sequence ID" value="GMA37409.1"/>
    <property type="molecule type" value="Genomic_DNA"/>
</dbReference>
<comment type="caution">
    <text evidence="2">The sequence shown here is derived from an EMBL/GenBank/DDBJ whole genome shotgun (WGS) entry which is preliminary data.</text>
</comment>
<dbReference type="Proteomes" id="UP001157125">
    <property type="component" value="Unassembled WGS sequence"/>
</dbReference>
<dbReference type="RefSeq" id="WP_284329104.1">
    <property type="nucleotide sequence ID" value="NZ_BSUN01000001.1"/>
</dbReference>
<proteinExistence type="predicted"/>
<reference evidence="3" key="1">
    <citation type="journal article" date="2019" name="Int. J. Syst. Evol. Microbiol.">
        <title>The Global Catalogue of Microorganisms (GCM) 10K type strain sequencing project: providing services to taxonomists for standard genome sequencing and annotation.</title>
        <authorList>
            <consortium name="The Broad Institute Genomics Platform"/>
            <consortium name="The Broad Institute Genome Sequencing Center for Infectious Disease"/>
            <person name="Wu L."/>
            <person name="Ma J."/>
        </authorList>
    </citation>
    <scope>NUCLEOTIDE SEQUENCE [LARGE SCALE GENOMIC DNA]</scope>
    <source>
        <strain evidence="3">NBRC 112299</strain>
    </source>
</reference>
<evidence type="ECO:0000256" key="1">
    <source>
        <dbReference type="SAM" id="Phobius"/>
    </source>
</evidence>
<organism evidence="2 3">
    <name type="scientific">Demequina litorisediminis</name>
    <dbReference type="NCBI Taxonomy" id="1849022"/>
    <lineage>
        <taxon>Bacteria</taxon>
        <taxon>Bacillati</taxon>
        <taxon>Actinomycetota</taxon>
        <taxon>Actinomycetes</taxon>
        <taxon>Micrococcales</taxon>
        <taxon>Demequinaceae</taxon>
        <taxon>Demequina</taxon>
    </lineage>
</organism>